<proteinExistence type="predicted"/>
<organism evidence="1 2">
    <name type="scientific">Monosporascus cannonballus</name>
    <dbReference type="NCBI Taxonomy" id="155416"/>
    <lineage>
        <taxon>Eukaryota</taxon>
        <taxon>Fungi</taxon>
        <taxon>Dikarya</taxon>
        <taxon>Ascomycota</taxon>
        <taxon>Pezizomycotina</taxon>
        <taxon>Sordariomycetes</taxon>
        <taxon>Xylariomycetidae</taxon>
        <taxon>Xylariales</taxon>
        <taxon>Xylariales incertae sedis</taxon>
        <taxon>Monosporascus</taxon>
    </lineage>
</organism>
<dbReference type="Proteomes" id="UP000294003">
    <property type="component" value="Unassembled WGS sequence"/>
</dbReference>
<gene>
    <name evidence="1" type="ORF">DL762_002348</name>
</gene>
<dbReference type="EMBL" id="QJNS01000044">
    <property type="protein sequence ID" value="RYO91181.1"/>
    <property type="molecule type" value="Genomic_DNA"/>
</dbReference>
<protein>
    <submittedName>
        <fullName evidence="1">Uncharacterized protein</fullName>
    </submittedName>
</protein>
<comment type="caution">
    <text evidence="1">The sequence shown here is derived from an EMBL/GenBank/DDBJ whole genome shotgun (WGS) entry which is preliminary data.</text>
</comment>
<keyword evidence="2" id="KW-1185">Reference proteome</keyword>
<evidence type="ECO:0000313" key="2">
    <source>
        <dbReference type="Proteomes" id="UP000294003"/>
    </source>
</evidence>
<name>A0ABY0HDS8_9PEZI</name>
<evidence type="ECO:0000313" key="1">
    <source>
        <dbReference type="EMBL" id="RYO91181.1"/>
    </source>
</evidence>
<sequence length="173" mass="18574">MMLPPSALYYTAAAIHAISIPGHIAFGHQHVDKAVDKIPASKELALGKATATTAWDMVNGMFATLALLNYQWARTGGPKTVEEVLIVWTTAATGFYVGLRYFKVNSYAGLGYLATTSNRGGEWFSSHPWGYQNLIHKNMSQLGKSTDTGDVVGVAWFGSDIDWPSGSMAGGLS</sequence>
<accession>A0ABY0HDS8</accession>
<reference evidence="1 2" key="1">
    <citation type="submission" date="2018-06" db="EMBL/GenBank/DDBJ databases">
        <title>Complete Genomes of Monosporascus.</title>
        <authorList>
            <person name="Robinson A.J."/>
            <person name="Natvig D.O."/>
        </authorList>
    </citation>
    <scope>NUCLEOTIDE SEQUENCE [LARGE SCALE GENOMIC DNA]</scope>
    <source>
        <strain evidence="1 2">CBS 609.92</strain>
    </source>
</reference>